<keyword evidence="4 13" id="KW-0645">Protease</keyword>
<feature type="transmembrane region" description="Helical" evidence="11">
    <location>
        <begin position="101"/>
        <end position="121"/>
    </location>
</feature>
<evidence type="ECO:0000256" key="6">
    <source>
        <dbReference type="ARBA" id="ARBA00022801"/>
    </source>
</evidence>
<protein>
    <submittedName>
        <fullName evidence="13">Site-2 protease family protein</fullName>
    </submittedName>
</protein>
<feature type="transmembrane region" description="Helical" evidence="11">
    <location>
        <begin position="197"/>
        <end position="216"/>
    </location>
</feature>
<accession>A0A956NA12</accession>
<dbReference type="InterPro" id="IPR008915">
    <property type="entry name" value="Peptidase_M50"/>
</dbReference>
<keyword evidence="5 11" id="KW-0812">Transmembrane</keyword>
<feature type="region of interest" description="Disordered" evidence="10">
    <location>
        <begin position="1"/>
        <end position="53"/>
    </location>
</feature>
<keyword evidence="9 11" id="KW-0472">Membrane</keyword>
<dbReference type="Pfam" id="PF02163">
    <property type="entry name" value="Peptidase_M50"/>
    <property type="match status" value="1"/>
</dbReference>
<dbReference type="GO" id="GO:0006508">
    <property type="term" value="P:proteolysis"/>
    <property type="evidence" value="ECO:0007669"/>
    <property type="project" value="UniProtKB-KW"/>
</dbReference>
<evidence type="ECO:0000256" key="1">
    <source>
        <dbReference type="ARBA" id="ARBA00001947"/>
    </source>
</evidence>
<dbReference type="InterPro" id="IPR044838">
    <property type="entry name" value="EGY1-like"/>
</dbReference>
<evidence type="ECO:0000256" key="7">
    <source>
        <dbReference type="ARBA" id="ARBA00022946"/>
    </source>
</evidence>
<evidence type="ECO:0000256" key="3">
    <source>
        <dbReference type="ARBA" id="ARBA00007931"/>
    </source>
</evidence>
<comment type="caution">
    <text evidence="13">The sequence shown here is derived from an EMBL/GenBank/DDBJ whole genome shotgun (WGS) entry which is preliminary data.</text>
</comment>
<evidence type="ECO:0000259" key="12">
    <source>
        <dbReference type="Pfam" id="PF02163"/>
    </source>
</evidence>
<dbReference type="GO" id="GO:0016020">
    <property type="term" value="C:membrane"/>
    <property type="evidence" value="ECO:0007669"/>
    <property type="project" value="UniProtKB-SubCell"/>
</dbReference>
<feature type="compositionally biased region" description="Basic and acidic residues" evidence="10">
    <location>
        <begin position="1"/>
        <end position="18"/>
    </location>
</feature>
<dbReference type="PANTHER" id="PTHR31412:SF0">
    <property type="entry name" value="ZINC METALLOPROTEASE EGY1, CHLOROPLASTIC-RELATED"/>
    <property type="match status" value="1"/>
</dbReference>
<sequence>MRESSPDPEASEPRHPDGDPSSARTAPARSLPPMDRTTRARSLPPMDGKTGVWRTSVAGDPFPYESFAPPLPRPTTREWVQFAVLLVGTIVSTATLPQGGLAFAFTLLCILFCHEMGHYLVARHYRVRASLPYFLPFPLSPLGTFGAVIFLRQRIRTRRVLFDVGIAGPLAGIPPTLVAVWWGLAHSPVSDRAVSEGLSGAHFGMSLLLSFATHLLHPELQGGEVIRLHPVAIAGWAGLFVTSLNLIPIGQLDGGHILYGILGAKARKVSFVLAAALAVAGFWFPGWWVLLAFLLVTRLKHPSTDDEHVPLGRARVLLGVLTLLFFLLTFVPHPFDLS</sequence>
<feature type="transmembrane region" description="Helical" evidence="11">
    <location>
        <begin position="228"/>
        <end position="249"/>
    </location>
</feature>
<dbReference type="EMBL" id="JAGQHS010000021">
    <property type="protein sequence ID" value="MCA9755349.1"/>
    <property type="molecule type" value="Genomic_DNA"/>
</dbReference>
<keyword evidence="6" id="KW-0378">Hydrolase</keyword>
<reference evidence="13" key="2">
    <citation type="journal article" date="2021" name="Microbiome">
        <title>Successional dynamics and alternative stable states in a saline activated sludge microbial community over 9 years.</title>
        <authorList>
            <person name="Wang Y."/>
            <person name="Ye J."/>
            <person name="Ju F."/>
            <person name="Liu L."/>
            <person name="Boyd J.A."/>
            <person name="Deng Y."/>
            <person name="Parks D.H."/>
            <person name="Jiang X."/>
            <person name="Yin X."/>
            <person name="Woodcroft B.J."/>
            <person name="Tyson G.W."/>
            <person name="Hugenholtz P."/>
            <person name="Polz M.F."/>
            <person name="Zhang T."/>
        </authorList>
    </citation>
    <scope>NUCLEOTIDE SEQUENCE</scope>
    <source>
        <strain evidence="13">HKST-UBA02</strain>
    </source>
</reference>
<evidence type="ECO:0000256" key="2">
    <source>
        <dbReference type="ARBA" id="ARBA00004141"/>
    </source>
</evidence>
<dbReference type="CDD" id="cd06160">
    <property type="entry name" value="S2P-M50_like_2"/>
    <property type="match status" value="1"/>
</dbReference>
<feature type="domain" description="Peptidase M50" evidence="12">
    <location>
        <begin position="102"/>
        <end position="269"/>
    </location>
</feature>
<feature type="transmembrane region" description="Helical" evidence="11">
    <location>
        <begin position="133"/>
        <end position="151"/>
    </location>
</feature>
<evidence type="ECO:0000256" key="11">
    <source>
        <dbReference type="SAM" id="Phobius"/>
    </source>
</evidence>
<feature type="transmembrane region" description="Helical" evidence="11">
    <location>
        <begin position="160"/>
        <end position="185"/>
    </location>
</feature>
<dbReference type="PANTHER" id="PTHR31412">
    <property type="entry name" value="ZINC METALLOPROTEASE EGY1"/>
    <property type="match status" value="1"/>
</dbReference>
<comment type="subcellular location">
    <subcellularLocation>
        <location evidence="2">Membrane</location>
        <topology evidence="2">Multi-pass membrane protein</topology>
    </subcellularLocation>
</comment>
<organism evidence="13 14">
    <name type="scientific">Eiseniibacteriota bacterium</name>
    <dbReference type="NCBI Taxonomy" id="2212470"/>
    <lineage>
        <taxon>Bacteria</taxon>
        <taxon>Candidatus Eiseniibacteriota</taxon>
    </lineage>
</organism>
<reference evidence="13" key="1">
    <citation type="submission" date="2020-04" db="EMBL/GenBank/DDBJ databases">
        <authorList>
            <person name="Zhang T."/>
        </authorList>
    </citation>
    <scope>NUCLEOTIDE SEQUENCE</scope>
    <source>
        <strain evidence="13">HKST-UBA02</strain>
    </source>
</reference>
<proteinExistence type="inferred from homology"/>
<evidence type="ECO:0000256" key="8">
    <source>
        <dbReference type="ARBA" id="ARBA00022989"/>
    </source>
</evidence>
<name>A0A956NA12_UNCEI</name>
<evidence type="ECO:0000313" key="13">
    <source>
        <dbReference type="EMBL" id="MCA9755349.1"/>
    </source>
</evidence>
<feature type="transmembrane region" description="Helical" evidence="11">
    <location>
        <begin position="316"/>
        <end position="335"/>
    </location>
</feature>
<gene>
    <name evidence="13" type="ORF">KDA27_06060</name>
</gene>
<dbReference type="AlphaFoldDB" id="A0A956NA12"/>
<feature type="transmembrane region" description="Helical" evidence="11">
    <location>
        <begin position="269"/>
        <end position="296"/>
    </location>
</feature>
<keyword evidence="8 11" id="KW-1133">Transmembrane helix</keyword>
<comment type="similarity">
    <text evidence="3">Belongs to the peptidase M50B family.</text>
</comment>
<evidence type="ECO:0000256" key="10">
    <source>
        <dbReference type="SAM" id="MobiDB-lite"/>
    </source>
</evidence>
<evidence type="ECO:0000256" key="4">
    <source>
        <dbReference type="ARBA" id="ARBA00022670"/>
    </source>
</evidence>
<evidence type="ECO:0000256" key="5">
    <source>
        <dbReference type="ARBA" id="ARBA00022692"/>
    </source>
</evidence>
<comment type="cofactor">
    <cofactor evidence="1">
        <name>Zn(2+)</name>
        <dbReference type="ChEBI" id="CHEBI:29105"/>
    </cofactor>
</comment>
<evidence type="ECO:0000256" key="9">
    <source>
        <dbReference type="ARBA" id="ARBA00023136"/>
    </source>
</evidence>
<keyword evidence="7" id="KW-0809">Transit peptide</keyword>
<dbReference type="GO" id="GO:0008233">
    <property type="term" value="F:peptidase activity"/>
    <property type="evidence" value="ECO:0007669"/>
    <property type="project" value="UniProtKB-KW"/>
</dbReference>
<evidence type="ECO:0000313" key="14">
    <source>
        <dbReference type="Proteomes" id="UP000739538"/>
    </source>
</evidence>
<dbReference type="Proteomes" id="UP000739538">
    <property type="component" value="Unassembled WGS sequence"/>
</dbReference>